<accession>A0A8H7VHN7</accession>
<evidence type="ECO:0000313" key="2">
    <source>
        <dbReference type="Proteomes" id="UP000646827"/>
    </source>
</evidence>
<dbReference type="InterPro" id="IPR029032">
    <property type="entry name" value="AhpD-like"/>
</dbReference>
<evidence type="ECO:0008006" key="3">
    <source>
        <dbReference type="Google" id="ProtNLM"/>
    </source>
</evidence>
<dbReference type="AlphaFoldDB" id="A0A8H7VHN7"/>
<organism evidence="1 2">
    <name type="scientific">Circinella minor</name>
    <dbReference type="NCBI Taxonomy" id="1195481"/>
    <lineage>
        <taxon>Eukaryota</taxon>
        <taxon>Fungi</taxon>
        <taxon>Fungi incertae sedis</taxon>
        <taxon>Mucoromycota</taxon>
        <taxon>Mucoromycotina</taxon>
        <taxon>Mucoromycetes</taxon>
        <taxon>Mucorales</taxon>
        <taxon>Lichtheimiaceae</taxon>
        <taxon>Circinella</taxon>
    </lineage>
</organism>
<dbReference type="PANTHER" id="PTHR28180:SF2">
    <property type="entry name" value="PEROXISOMAL PROTEIN 2"/>
    <property type="match status" value="1"/>
</dbReference>
<sequence length="223" mass="25317">MSLLKVLGEIQSLYTSAQSAPRNQVWYILTAVVMSTLNHAQDIPTVYKVATQSIQQQEEKVQVMMRLREGIFKTFAIVGYPRVINSLQALAADAPSEILTQLPKKPIRSESSWHDITQQRERGNQLFDAIYERHTQRVQEHMYNAYPDLAQTAIHHLYGPILSEPSIISAKETSLIMVAGLMVQNVPAQLKGHRYGALNLGNNQDDLNRVENLVDLLSRYYNQ</sequence>
<dbReference type="OrthoDB" id="5537330at2759"/>
<protein>
    <recommendedName>
        <fullName evidence="3">Carboxymuconolactone decarboxylase-like domain-containing protein</fullName>
    </recommendedName>
</protein>
<gene>
    <name evidence="1" type="ORF">INT45_000038</name>
</gene>
<comment type="caution">
    <text evidence="1">The sequence shown here is derived from an EMBL/GenBank/DDBJ whole genome shotgun (WGS) entry which is preliminary data.</text>
</comment>
<dbReference type="Gene3D" id="1.20.1290.10">
    <property type="entry name" value="AhpD-like"/>
    <property type="match status" value="1"/>
</dbReference>
<dbReference type="PANTHER" id="PTHR28180">
    <property type="entry name" value="CONSERVED MITOCHONDRIAL PROTEIN-RELATED"/>
    <property type="match status" value="1"/>
</dbReference>
<dbReference type="EMBL" id="JAEPRB010000187">
    <property type="protein sequence ID" value="KAG2219262.1"/>
    <property type="molecule type" value="Genomic_DNA"/>
</dbReference>
<name>A0A8H7VHN7_9FUNG</name>
<evidence type="ECO:0000313" key="1">
    <source>
        <dbReference type="EMBL" id="KAG2219262.1"/>
    </source>
</evidence>
<dbReference type="SUPFAM" id="SSF69118">
    <property type="entry name" value="AhpD-like"/>
    <property type="match status" value="1"/>
</dbReference>
<reference evidence="1 2" key="1">
    <citation type="submission" date="2020-12" db="EMBL/GenBank/DDBJ databases">
        <title>Metabolic potential, ecology and presence of endohyphal bacteria is reflected in genomic diversity of Mucoromycotina.</title>
        <authorList>
            <person name="Muszewska A."/>
            <person name="Okrasinska A."/>
            <person name="Steczkiewicz K."/>
            <person name="Drgas O."/>
            <person name="Orlowska M."/>
            <person name="Perlinska-Lenart U."/>
            <person name="Aleksandrzak-Piekarczyk T."/>
            <person name="Szatraj K."/>
            <person name="Zielenkiewicz U."/>
            <person name="Pilsyk S."/>
            <person name="Malc E."/>
            <person name="Mieczkowski P."/>
            <person name="Kruszewska J.S."/>
            <person name="Biernat P."/>
            <person name="Pawlowska J."/>
        </authorList>
    </citation>
    <scope>NUCLEOTIDE SEQUENCE [LARGE SCALE GENOMIC DNA]</scope>
    <source>
        <strain evidence="1 2">CBS 142.35</strain>
    </source>
</reference>
<dbReference type="InterPro" id="IPR052999">
    <property type="entry name" value="PTS1_Protein"/>
</dbReference>
<proteinExistence type="predicted"/>
<dbReference type="Proteomes" id="UP000646827">
    <property type="component" value="Unassembled WGS sequence"/>
</dbReference>
<keyword evidence="2" id="KW-1185">Reference proteome</keyword>